<proteinExistence type="predicted"/>
<reference evidence="1 2" key="1">
    <citation type="submission" date="2020-08" db="EMBL/GenBank/DDBJ databases">
        <title>Sequencing the genomes of 1000 actinobacteria strains.</title>
        <authorList>
            <person name="Klenk H.-P."/>
        </authorList>
    </citation>
    <scope>NUCLEOTIDE SEQUENCE [LARGE SCALE GENOMIC DNA]</scope>
    <source>
        <strain evidence="1 2">DSM 45272</strain>
    </source>
</reference>
<dbReference type="EMBL" id="JACHMX010000001">
    <property type="protein sequence ID" value="MBB5850574.1"/>
    <property type="molecule type" value="Genomic_DNA"/>
</dbReference>
<evidence type="ECO:0000313" key="2">
    <source>
        <dbReference type="Proteomes" id="UP000580861"/>
    </source>
</evidence>
<evidence type="ECO:0000313" key="1">
    <source>
        <dbReference type="EMBL" id="MBB5850574.1"/>
    </source>
</evidence>
<gene>
    <name evidence="1" type="ORF">HDA45_000661</name>
</gene>
<name>A0A841AWA3_9PSEU</name>
<comment type="caution">
    <text evidence="1">The sequence shown here is derived from an EMBL/GenBank/DDBJ whole genome shotgun (WGS) entry which is preliminary data.</text>
</comment>
<organism evidence="1 2">
    <name type="scientific">Amycolatopsis umgeniensis</name>
    <dbReference type="NCBI Taxonomy" id="336628"/>
    <lineage>
        <taxon>Bacteria</taxon>
        <taxon>Bacillati</taxon>
        <taxon>Actinomycetota</taxon>
        <taxon>Actinomycetes</taxon>
        <taxon>Pseudonocardiales</taxon>
        <taxon>Pseudonocardiaceae</taxon>
        <taxon>Amycolatopsis</taxon>
    </lineage>
</organism>
<dbReference type="Proteomes" id="UP000580861">
    <property type="component" value="Unassembled WGS sequence"/>
</dbReference>
<protein>
    <submittedName>
        <fullName evidence="1">Uncharacterized protein</fullName>
    </submittedName>
</protein>
<dbReference type="AlphaFoldDB" id="A0A841AWA3"/>
<keyword evidence="2" id="KW-1185">Reference proteome</keyword>
<accession>A0A841AWA3</accession>
<sequence>MGRFACYPSPSGRSVFVWTNTDLDILSIGSDPQLSVEQMKTWFEGSVGLK</sequence>